<dbReference type="InterPro" id="IPR023158">
    <property type="entry name" value="YerB-like_sf"/>
</dbReference>
<evidence type="ECO:0000313" key="3">
    <source>
        <dbReference type="EMBL" id="TCN19849.1"/>
    </source>
</evidence>
<dbReference type="RefSeq" id="WP_132011173.1">
    <property type="nucleotide sequence ID" value="NZ_JABUHM010000016.1"/>
</dbReference>
<comment type="caution">
    <text evidence="3">The sequence shown here is derived from an EMBL/GenBank/DDBJ whole genome shotgun (WGS) entry which is preliminary data.</text>
</comment>
<gene>
    <name evidence="3" type="ORF">EV146_11519</name>
</gene>
<dbReference type="PROSITE" id="PS51257">
    <property type="entry name" value="PROKAR_LIPOPROTEIN"/>
    <property type="match status" value="1"/>
</dbReference>
<dbReference type="AlphaFoldDB" id="A0A4R2B3S7"/>
<evidence type="ECO:0000259" key="1">
    <source>
        <dbReference type="Pfam" id="PF11258"/>
    </source>
</evidence>
<dbReference type="Proteomes" id="UP000295689">
    <property type="component" value="Unassembled WGS sequence"/>
</dbReference>
<dbReference type="InterPro" id="IPR035328">
    <property type="entry name" value="DUF3048_C"/>
</dbReference>
<dbReference type="Pfam" id="PF11258">
    <property type="entry name" value="DUF3048"/>
    <property type="match status" value="1"/>
</dbReference>
<dbReference type="InterPro" id="IPR021416">
    <property type="entry name" value="DUF3048_N"/>
</dbReference>
<reference evidence="3 4" key="1">
    <citation type="journal article" date="2015" name="Stand. Genomic Sci.">
        <title>Genomic Encyclopedia of Bacterial and Archaeal Type Strains, Phase III: the genomes of soil and plant-associated and newly described type strains.</title>
        <authorList>
            <person name="Whitman W.B."/>
            <person name="Woyke T."/>
            <person name="Klenk H.P."/>
            <person name="Zhou Y."/>
            <person name="Lilburn T.G."/>
            <person name="Beck B.J."/>
            <person name="De Vos P."/>
            <person name="Vandamme P."/>
            <person name="Eisen J.A."/>
            <person name="Garrity G."/>
            <person name="Hugenholtz P."/>
            <person name="Kyrpides N.C."/>
        </authorList>
    </citation>
    <scope>NUCLEOTIDE SEQUENCE [LARGE SCALE GENOMIC DNA]</scope>
    <source>
        <strain evidence="3 4">CV53</strain>
    </source>
</reference>
<sequence>MVKKWLAVSAAALMIFTGCSQQKEEAQEHSGKEVEDVGKEVREDSYRSPLTGIVTETESTDRAFAVMVNNHPVARPQSGLDKADVIYEVLAEGKVTRFLAIFESEKPEKVGPVRSARDYFIELAKGYDSLYIAHGYSPEAKELLQSGYIDHLNGIQYDGTLFKRADFRKAPHNSYITYDNIKRGAEENGYHMDEAPAALPFLTKDQAEKLSGEEAGEIMVSYGDPAFDVIYEYDNESQNFHRFNDGEETVDLDSKQSVLIDNIFIVEMGHQTVDKKGRKSIDLTSGGRGYLFQKGMVNEVEWKNVDGRILPFMNGKEAGFLPGKTWINIVPSIDDISFESES</sequence>
<dbReference type="SUPFAM" id="SSF159774">
    <property type="entry name" value="YerB-like"/>
    <property type="match status" value="1"/>
</dbReference>
<accession>A0A4R2B3S7</accession>
<protein>
    <submittedName>
        <fullName evidence="3">DUF3048 family protein</fullName>
    </submittedName>
</protein>
<organism evidence="3 4">
    <name type="scientific">Mesobacillus foraminis</name>
    <dbReference type="NCBI Taxonomy" id="279826"/>
    <lineage>
        <taxon>Bacteria</taxon>
        <taxon>Bacillati</taxon>
        <taxon>Bacillota</taxon>
        <taxon>Bacilli</taxon>
        <taxon>Bacillales</taxon>
        <taxon>Bacillaceae</taxon>
        <taxon>Mesobacillus</taxon>
    </lineage>
</organism>
<keyword evidence="4" id="KW-1185">Reference proteome</keyword>
<evidence type="ECO:0000259" key="2">
    <source>
        <dbReference type="Pfam" id="PF17479"/>
    </source>
</evidence>
<feature type="domain" description="DUF3048" evidence="2">
    <location>
        <begin position="227"/>
        <end position="327"/>
    </location>
</feature>
<dbReference type="Pfam" id="PF17479">
    <property type="entry name" value="DUF3048_C"/>
    <property type="match status" value="1"/>
</dbReference>
<name>A0A4R2B3S7_9BACI</name>
<evidence type="ECO:0000313" key="4">
    <source>
        <dbReference type="Proteomes" id="UP000295689"/>
    </source>
</evidence>
<dbReference type="EMBL" id="SLVV01000015">
    <property type="protein sequence ID" value="TCN19849.1"/>
    <property type="molecule type" value="Genomic_DNA"/>
</dbReference>
<feature type="domain" description="DUF3048" evidence="1">
    <location>
        <begin position="50"/>
        <end position="190"/>
    </location>
</feature>
<dbReference type="Gene3D" id="3.50.90.10">
    <property type="entry name" value="YerB-like"/>
    <property type="match status" value="1"/>
</dbReference>
<proteinExistence type="predicted"/>